<proteinExistence type="inferred from homology"/>
<evidence type="ECO:0000256" key="2">
    <source>
        <dbReference type="ARBA" id="ARBA00022679"/>
    </source>
</evidence>
<dbReference type="GO" id="GO:0016301">
    <property type="term" value="F:kinase activity"/>
    <property type="evidence" value="ECO:0007669"/>
    <property type="project" value="UniProtKB-KW"/>
</dbReference>
<evidence type="ECO:0000256" key="3">
    <source>
        <dbReference type="ARBA" id="ARBA00022777"/>
    </source>
</evidence>
<dbReference type="InterPro" id="IPR002173">
    <property type="entry name" value="Carboh/pur_kinase_PfkB_CS"/>
</dbReference>
<dbReference type="RefSeq" id="WP_013497394.1">
    <property type="nucleotide sequence ID" value="NC_014833.1"/>
</dbReference>
<dbReference type="EMBL" id="CP002403">
    <property type="protein sequence ID" value="ADU21203.1"/>
    <property type="molecule type" value="Genomic_DNA"/>
</dbReference>
<accession>E6UHF8</accession>
<dbReference type="SUPFAM" id="SSF53613">
    <property type="entry name" value="Ribokinase-like"/>
    <property type="match status" value="1"/>
</dbReference>
<dbReference type="PANTHER" id="PTHR43085:SF54">
    <property type="entry name" value="PUTATIVE-RELATED"/>
    <property type="match status" value="1"/>
</dbReference>
<evidence type="ECO:0000256" key="1">
    <source>
        <dbReference type="ARBA" id="ARBA00010688"/>
    </source>
</evidence>
<dbReference type="InterPro" id="IPR050306">
    <property type="entry name" value="PfkB_Carbo_kinase"/>
</dbReference>
<dbReference type="eggNOG" id="COG0524">
    <property type="taxonomic scope" value="Bacteria"/>
</dbReference>
<dbReference type="STRING" id="697329.Rumal_0657"/>
<dbReference type="PANTHER" id="PTHR43085">
    <property type="entry name" value="HEXOKINASE FAMILY MEMBER"/>
    <property type="match status" value="1"/>
</dbReference>
<dbReference type="CDD" id="cd01167">
    <property type="entry name" value="bac_FRK"/>
    <property type="match status" value="1"/>
</dbReference>
<dbReference type="KEGG" id="ral:Rumal_0657"/>
<protein>
    <submittedName>
        <fullName evidence="5">PfkB domain protein</fullName>
    </submittedName>
</protein>
<evidence type="ECO:0000313" key="6">
    <source>
        <dbReference type="Proteomes" id="UP000006919"/>
    </source>
</evidence>
<feature type="domain" description="Carbohydrate kinase PfkB" evidence="4">
    <location>
        <begin position="5"/>
        <end position="313"/>
    </location>
</feature>
<keyword evidence="3" id="KW-0418">Kinase</keyword>
<reference evidence="5 6" key="1">
    <citation type="journal article" date="2011" name="J. Bacteriol.">
        <title>Complete genome of the cellulolytic ruminal bacterium Ruminococcus albus 7.</title>
        <authorList>
            <person name="Suen G."/>
            <person name="Stevenson D.M."/>
            <person name="Bruce D.C."/>
            <person name="Chertkov O."/>
            <person name="Copeland A."/>
            <person name="Cheng J.F."/>
            <person name="Detter C."/>
            <person name="Detter J.C."/>
            <person name="Goodwin L.A."/>
            <person name="Han C.S."/>
            <person name="Hauser L.J."/>
            <person name="Ivanova N.N."/>
            <person name="Kyrpides N.C."/>
            <person name="Land M.L."/>
            <person name="Lapidus A."/>
            <person name="Lucas S."/>
            <person name="Ovchinnikova G."/>
            <person name="Pitluck S."/>
            <person name="Tapia R."/>
            <person name="Woyke T."/>
            <person name="Boyum J."/>
            <person name="Mead D."/>
            <person name="Weimer P.J."/>
        </authorList>
    </citation>
    <scope>NUCLEOTIDE SEQUENCE [LARGE SCALE GENOMIC DNA]</scope>
    <source>
        <strain evidence="6">ATCC 27210 / DSM 20455 / JCM 14654 / NCDO 2250 / 7</strain>
    </source>
</reference>
<dbReference type="HOGENOM" id="CLU_027634_6_1_9"/>
<dbReference type="InterPro" id="IPR029056">
    <property type="entry name" value="Ribokinase-like"/>
</dbReference>
<organism evidence="5 6">
    <name type="scientific">Ruminococcus albus (strain ATCC 27210 / DSM 20455 / JCM 14654 / NCDO 2250 / 7)</name>
    <dbReference type="NCBI Taxonomy" id="697329"/>
    <lineage>
        <taxon>Bacteria</taxon>
        <taxon>Bacillati</taxon>
        <taxon>Bacillota</taxon>
        <taxon>Clostridia</taxon>
        <taxon>Eubacteriales</taxon>
        <taxon>Oscillospiraceae</taxon>
        <taxon>Ruminococcus</taxon>
    </lineage>
</organism>
<dbReference type="PROSITE" id="PS00584">
    <property type="entry name" value="PFKB_KINASES_2"/>
    <property type="match status" value="1"/>
</dbReference>
<gene>
    <name evidence="5" type="ordered locus">Rumal_0657</name>
</gene>
<comment type="similarity">
    <text evidence="1">Belongs to the carbohydrate kinase PfkB family.</text>
</comment>
<dbReference type="Proteomes" id="UP000006919">
    <property type="component" value="Chromosome"/>
</dbReference>
<dbReference type="InterPro" id="IPR011611">
    <property type="entry name" value="PfkB_dom"/>
</dbReference>
<dbReference type="Gene3D" id="3.40.1190.20">
    <property type="match status" value="1"/>
</dbReference>
<name>E6UHF8_RUMA7</name>
<dbReference type="OrthoDB" id="9813569at2"/>
<sequence length="320" mass="34516">MNDVLAAIGEALIDFIPDKSGCGFGEVSAFSPKIGGAPANVCAAFSKLGGRSRMITQLGDDPFGHKIIDELNAADVDTSCITLTDKANTALAFVSLDKDGGRTFSFYRKPSADMLLDEDGIKEDHFDDVFALHFCSVDIGDFPMKRAHIKAIDTVRRKGGVISFDPNLRFALWDSREALRSAVSEFIPLSDIVKISDEELEFVTGYDDADTGIKAILAEGVKLVLYTCGSRGAYAFTENAKVYASSINVKAVDTTGAGDGFAGAFLWKLKAMSSGDDLLAQLTEDKLKECLEFANRFCALSVQRKGAIASYPTLEEIPEI</sequence>
<dbReference type="AlphaFoldDB" id="E6UHF8"/>
<evidence type="ECO:0000313" key="5">
    <source>
        <dbReference type="EMBL" id="ADU21203.1"/>
    </source>
</evidence>
<keyword evidence="2" id="KW-0808">Transferase</keyword>
<evidence type="ECO:0000259" key="4">
    <source>
        <dbReference type="Pfam" id="PF00294"/>
    </source>
</evidence>
<dbReference type="Pfam" id="PF00294">
    <property type="entry name" value="PfkB"/>
    <property type="match status" value="1"/>
</dbReference>